<dbReference type="AlphaFoldDB" id="A0A0F9M6W9"/>
<comment type="caution">
    <text evidence="1">The sequence shown here is derived from an EMBL/GenBank/DDBJ whole genome shotgun (WGS) entry which is preliminary data.</text>
</comment>
<evidence type="ECO:0000313" key="1">
    <source>
        <dbReference type="EMBL" id="KKN03195.1"/>
    </source>
</evidence>
<reference evidence="1" key="1">
    <citation type="journal article" date="2015" name="Nature">
        <title>Complex archaea that bridge the gap between prokaryotes and eukaryotes.</title>
        <authorList>
            <person name="Spang A."/>
            <person name="Saw J.H."/>
            <person name="Jorgensen S.L."/>
            <person name="Zaremba-Niedzwiedzka K."/>
            <person name="Martijn J."/>
            <person name="Lind A.E."/>
            <person name="van Eijk R."/>
            <person name="Schleper C."/>
            <person name="Guy L."/>
            <person name="Ettema T.J."/>
        </authorList>
    </citation>
    <scope>NUCLEOTIDE SEQUENCE</scope>
</reference>
<sequence>NKMNKLMKFNPIFWFFVVIEWLGNNVLEPVMDAVEEFYKAREKE</sequence>
<accession>A0A0F9M6W9</accession>
<organism evidence="1">
    <name type="scientific">marine sediment metagenome</name>
    <dbReference type="NCBI Taxonomy" id="412755"/>
    <lineage>
        <taxon>unclassified sequences</taxon>
        <taxon>metagenomes</taxon>
        <taxon>ecological metagenomes</taxon>
    </lineage>
</organism>
<protein>
    <submittedName>
        <fullName evidence="1">Uncharacterized protein</fullName>
    </submittedName>
</protein>
<proteinExistence type="predicted"/>
<dbReference type="EMBL" id="LAZR01005058">
    <property type="protein sequence ID" value="KKN03195.1"/>
    <property type="molecule type" value="Genomic_DNA"/>
</dbReference>
<name>A0A0F9M6W9_9ZZZZ</name>
<gene>
    <name evidence="1" type="ORF">LCGC14_1109890</name>
</gene>
<feature type="non-terminal residue" evidence="1">
    <location>
        <position position="1"/>
    </location>
</feature>